<reference evidence="2 3" key="1">
    <citation type="submission" date="2019-02" db="EMBL/GenBank/DDBJ databases">
        <title>Deep-cultivation of Planctomycetes and their phenomic and genomic characterization uncovers novel biology.</title>
        <authorList>
            <person name="Wiegand S."/>
            <person name="Jogler M."/>
            <person name="Boedeker C."/>
            <person name="Pinto D."/>
            <person name="Vollmers J."/>
            <person name="Rivas-Marin E."/>
            <person name="Kohn T."/>
            <person name="Peeters S.H."/>
            <person name="Heuer A."/>
            <person name="Rast P."/>
            <person name="Oberbeckmann S."/>
            <person name="Bunk B."/>
            <person name="Jeske O."/>
            <person name="Meyerdierks A."/>
            <person name="Storesund J.E."/>
            <person name="Kallscheuer N."/>
            <person name="Luecker S."/>
            <person name="Lage O.M."/>
            <person name="Pohl T."/>
            <person name="Merkel B.J."/>
            <person name="Hornburger P."/>
            <person name="Mueller R.-W."/>
            <person name="Bruemmer F."/>
            <person name="Labrenz M."/>
            <person name="Spormann A.M."/>
            <person name="Op den Camp H."/>
            <person name="Overmann J."/>
            <person name="Amann R."/>
            <person name="Jetten M.S.M."/>
            <person name="Mascher T."/>
            <person name="Medema M.H."/>
            <person name="Devos D.P."/>
            <person name="Kaster A.-K."/>
            <person name="Ovreas L."/>
            <person name="Rohde M."/>
            <person name="Galperin M.Y."/>
            <person name="Jogler C."/>
        </authorList>
    </citation>
    <scope>NUCLEOTIDE SEQUENCE [LARGE SCALE GENOMIC DNA]</scope>
    <source>
        <strain evidence="2 3">V22</strain>
    </source>
</reference>
<sequence>MKQWGKEERPREKLLGNNGSKETLKLMMYSRLFTEVGNATMYRRELVVCNVSEPNSTTDGFSSTYSHGIHNSTFRLTPDYSDKSIHNRIPTEAGLHPRASSCFQLLT</sequence>
<organism evidence="2 3">
    <name type="scientific">Calycomorphotria hydatis</name>
    <dbReference type="NCBI Taxonomy" id="2528027"/>
    <lineage>
        <taxon>Bacteria</taxon>
        <taxon>Pseudomonadati</taxon>
        <taxon>Planctomycetota</taxon>
        <taxon>Planctomycetia</taxon>
        <taxon>Planctomycetales</taxon>
        <taxon>Planctomycetaceae</taxon>
        <taxon>Calycomorphotria</taxon>
    </lineage>
</organism>
<dbReference type="AlphaFoldDB" id="A0A517T3D6"/>
<protein>
    <submittedName>
        <fullName evidence="2">Uncharacterized protein</fullName>
    </submittedName>
</protein>
<evidence type="ECO:0000256" key="1">
    <source>
        <dbReference type="SAM" id="MobiDB-lite"/>
    </source>
</evidence>
<keyword evidence="3" id="KW-1185">Reference proteome</keyword>
<accession>A0A517T3D6</accession>
<dbReference type="EMBL" id="CP036316">
    <property type="protein sequence ID" value="QDT62894.1"/>
    <property type="molecule type" value="Genomic_DNA"/>
</dbReference>
<feature type="compositionally biased region" description="Basic and acidic residues" evidence="1">
    <location>
        <begin position="1"/>
        <end position="14"/>
    </location>
</feature>
<dbReference type="Proteomes" id="UP000319976">
    <property type="component" value="Chromosome"/>
</dbReference>
<name>A0A517T3D6_9PLAN</name>
<gene>
    <name evidence="2" type="ORF">V22_00920</name>
</gene>
<feature type="region of interest" description="Disordered" evidence="1">
    <location>
        <begin position="1"/>
        <end position="20"/>
    </location>
</feature>
<evidence type="ECO:0000313" key="3">
    <source>
        <dbReference type="Proteomes" id="UP000319976"/>
    </source>
</evidence>
<proteinExistence type="predicted"/>
<dbReference type="KEGG" id="chya:V22_00920"/>
<evidence type="ECO:0000313" key="2">
    <source>
        <dbReference type="EMBL" id="QDT62894.1"/>
    </source>
</evidence>